<feature type="compositionally biased region" description="Polar residues" evidence="1">
    <location>
        <begin position="165"/>
        <end position="177"/>
    </location>
</feature>
<keyword evidence="2" id="KW-0472">Membrane</keyword>
<dbReference type="EMBL" id="MU251248">
    <property type="protein sequence ID" value="KAG9256191.1"/>
    <property type="molecule type" value="Genomic_DNA"/>
</dbReference>
<feature type="region of interest" description="Disordered" evidence="1">
    <location>
        <begin position="130"/>
        <end position="189"/>
    </location>
</feature>
<evidence type="ECO:0000313" key="5">
    <source>
        <dbReference type="Proteomes" id="UP000887229"/>
    </source>
</evidence>
<feature type="transmembrane region" description="Helical" evidence="2">
    <location>
        <begin position="224"/>
        <end position="248"/>
    </location>
</feature>
<feature type="region of interest" description="Disordered" evidence="1">
    <location>
        <begin position="257"/>
        <end position="284"/>
    </location>
</feature>
<protein>
    <recommendedName>
        <fullName evidence="6">Extracellular membrane protein CFEM domain-containing protein</fullName>
    </recommendedName>
</protein>
<proteinExistence type="predicted"/>
<dbReference type="CDD" id="cd12087">
    <property type="entry name" value="TM_EGFR-like"/>
    <property type="match status" value="1"/>
</dbReference>
<dbReference type="AlphaFoldDB" id="A0A9P7ZQX2"/>
<keyword evidence="5" id="KW-1185">Reference proteome</keyword>
<dbReference type="GeneID" id="70295690"/>
<gene>
    <name evidence="4" type="ORF">F5Z01DRAFT_672185</name>
</gene>
<evidence type="ECO:0000256" key="1">
    <source>
        <dbReference type="SAM" id="MobiDB-lite"/>
    </source>
</evidence>
<evidence type="ECO:0000256" key="3">
    <source>
        <dbReference type="SAM" id="SignalP"/>
    </source>
</evidence>
<name>A0A9P7ZQX2_9HYPO</name>
<organism evidence="4 5">
    <name type="scientific">Emericellopsis atlantica</name>
    <dbReference type="NCBI Taxonomy" id="2614577"/>
    <lineage>
        <taxon>Eukaryota</taxon>
        <taxon>Fungi</taxon>
        <taxon>Dikarya</taxon>
        <taxon>Ascomycota</taxon>
        <taxon>Pezizomycotina</taxon>
        <taxon>Sordariomycetes</taxon>
        <taxon>Hypocreomycetidae</taxon>
        <taxon>Hypocreales</taxon>
        <taxon>Bionectriaceae</taxon>
        <taxon>Emericellopsis</taxon>
    </lineage>
</organism>
<dbReference type="RefSeq" id="XP_046120115.1">
    <property type="nucleotide sequence ID" value="XM_046264787.1"/>
</dbReference>
<keyword evidence="2" id="KW-1133">Transmembrane helix</keyword>
<evidence type="ECO:0008006" key="6">
    <source>
        <dbReference type="Google" id="ProtNLM"/>
    </source>
</evidence>
<evidence type="ECO:0000313" key="4">
    <source>
        <dbReference type="EMBL" id="KAG9256191.1"/>
    </source>
</evidence>
<feature type="region of interest" description="Disordered" evidence="1">
    <location>
        <begin position="342"/>
        <end position="361"/>
    </location>
</feature>
<dbReference type="OrthoDB" id="5152010at2759"/>
<keyword evidence="2" id="KW-0812">Transmembrane</keyword>
<evidence type="ECO:0000256" key="2">
    <source>
        <dbReference type="SAM" id="Phobius"/>
    </source>
</evidence>
<dbReference type="Proteomes" id="UP000887229">
    <property type="component" value="Unassembled WGS sequence"/>
</dbReference>
<feature type="chain" id="PRO_5040376832" description="Extracellular membrane protein CFEM domain-containing protein" evidence="3">
    <location>
        <begin position="21"/>
        <end position="361"/>
    </location>
</feature>
<accession>A0A9P7ZQX2</accession>
<reference evidence="4" key="1">
    <citation type="journal article" date="2021" name="IMA Fungus">
        <title>Genomic characterization of three marine fungi, including Emericellopsis atlantica sp. nov. with signatures of a generalist lifestyle and marine biomass degradation.</title>
        <authorList>
            <person name="Hagestad O.C."/>
            <person name="Hou L."/>
            <person name="Andersen J.H."/>
            <person name="Hansen E.H."/>
            <person name="Altermark B."/>
            <person name="Li C."/>
            <person name="Kuhnert E."/>
            <person name="Cox R.J."/>
            <person name="Crous P.W."/>
            <person name="Spatafora J.W."/>
            <person name="Lail K."/>
            <person name="Amirebrahimi M."/>
            <person name="Lipzen A."/>
            <person name="Pangilinan J."/>
            <person name="Andreopoulos W."/>
            <person name="Hayes R.D."/>
            <person name="Ng V."/>
            <person name="Grigoriev I.V."/>
            <person name="Jackson S.A."/>
            <person name="Sutton T.D.S."/>
            <person name="Dobson A.D.W."/>
            <person name="Rama T."/>
        </authorList>
    </citation>
    <scope>NUCLEOTIDE SEQUENCE</scope>
    <source>
        <strain evidence="4">TS7</strain>
    </source>
</reference>
<keyword evidence="3" id="KW-0732">Signal</keyword>
<sequence>MPSNTVYVPLLLALLHAALGQTVTVGDDVPYAAHRCVKYCVQHPFGVGTDIGVALQCGDPYEEDCYCATEDDSLTLVSEHINNCASTSCSAGDLTKDVSSMRSLYASYCRGKGYTQDFIEGWYTAATGPEATEATTTTTDEDKSTKTTAVEETEKVSESEEGQVVETSTDTTVATQTREPEDEDDSASISRVIVSRTSILWVDNTAEPDARQEEDGGGGVNTTALGAGLGVGVPLVLALVGAGIWLCMRQRRRKQVASEEEQQRPPSYSQVDVVPAAGGTGKKTASVHKVVETQQDKLELAGQGIRRELAGQQIHPFPTQTVYPAVVVPGQHEMVVEDRPHEMQGSVRASERHELPGQYHY</sequence>
<comment type="caution">
    <text evidence="4">The sequence shown here is derived from an EMBL/GenBank/DDBJ whole genome shotgun (WGS) entry which is preliminary data.</text>
</comment>
<feature type="signal peptide" evidence="3">
    <location>
        <begin position="1"/>
        <end position="20"/>
    </location>
</feature>